<reference evidence="1" key="1">
    <citation type="submission" date="2018-02" db="EMBL/GenBank/DDBJ databases">
        <authorList>
            <person name="Cohen D.B."/>
            <person name="Kent A.D."/>
        </authorList>
    </citation>
    <scope>NUCLEOTIDE SEQUENCE</scope>
</reference>
<gene>
    <name evidence="1" type="ORF">FSB_LOCUS8082</name>
</gene>
<dbReference type="AlphaFoldDB" id="A0A2N9EZM2"/>
<proteinExistence type="predicted"/>
<dbReference type="InterPro" id="IPR044661">
    <property type="entry name" value="MED15a/b/c-like"/>
</dbReference>
<accession>A0A2N9EZM2</accession>
<dbReference type="PANTHER" id="PTHR33137">
    <property type="entry name" value="MEDIATOR OF RNA POLYMERASE II TRANSCRIPTION SUBUNIT 15A-RELATED"/>
    <property type="match status" value="1"/>
</dbReference>
<dbReference type="GO" id="GO:0031490">
    <property type="term" value="F:chromatin DNA binding"/>
    <property type="evidence" value="ECO:0007669"/>
    <property type="project" value="InterPro"/>
</dbReference>
<dbReference type="PANTHER" id="PTHR33137:SF4">
    <property type="entry name" value="MEDIATOR OF RNA POLYMERASE II TRANSCRIPTION SUBUNIT 15A-RELATED"/>
    <property type="match status" value="1"/>
</dbReference>
<protein>
    <submittedName>
        <fullName evidence="1">Uncharacterized protein</fullName>
    </submittedName>
</protein>
<organism evidence="1">
    <name type="scientific">Fagus sylvatica</name>
    <name type="common">Beechnut</name>
    <dbReference type="NCBI Taxonomy" id="28930"/>
    <lineage>
        <taxon>Eukaryota</taxon>
        <taxon>Viridiplantae</taxon>
        <taxon>Streptophyta</taxon>
        <taxon>Embryophyta</taxon>
        <taxon>Tracheophyta</taxon>
        <taxon>Spermatophyta</taxon>
        <taxon>Magnoliopsida</taxon>
        <taxon>eudicotyledons</taxon>
        <taxon>Gunneridae</taxon>
        <taxon>Pentapetalae</taxon>
        <taxon>rosids</taxon>
        <taxon>fabids</taxon>
        <taxon>Fagales</taxon>
        <taxon>Fagaceae</taxon>
        <taxon>Fagus</taxon>
    </lineage>
</organism>
<name>A0A2N9EZM2_FAGSY</name>
<sequence length="360" mass="40491">MKLMDNSCSRVVASSSNQASPLLVEFTNSDGKQQTAAPQLPIERLLKAVESVSPEALSASIQEISSVVNMVDMIDGTAIDSVSKGAVGENLASKMRCRIQARNFSLQYGCGIEDKMKHQINFMAHDATLLSANEIRSFKQLADHLSDLESTAKYQIKRPRIELNIFTRNRKIKWFTDMTTKAKLPGMWYVFSLCDRGTPNNELWDEIKYINQWLVETVIDLDSTEDVSTTEAGERTIIRCSYSSVAIGQNFKFRSASSWKLPVLSLWLLVPADYPNSSPIIFNELTISSRKDSKESKDLSQNAKLRFKIVLHKLSEPMSLIAMARAWDSFARAVVFEYAQRIGGECFSSRYGSWDNCFTG</sequence>
<evidence type="ECO:0000313" key="1">
    <source>
        <dbReference type="EMBL" id="SPC80200.1"/>
    </source>
</evidence>
<dbReference type="GO" id="GO:0003713">
    <property type="term" value="F:transcription coactivator activity"/>
    <property type="evidence" value="ECO:0007669"/>
    <property type="project" value="InterPro"/>
</dbReference>
<dbReference type="EMBL" id="OIVN01000436">
    <property type="protein sequence ID" value="SPC80200.1"/>
    <property type="molecule type" value="Genomic_DNA"/>
</dbReference>